<comment type="caution">
    <text evidence="1">The sequence shown here is derived from an EMBL/GenBank/DDBJ whole genome shotgun (WGS) entry which is preliminary data.</text>
</comment>
<protein>
    <submittedName>
        <fullName evidence="1">Uncharacterized protein</fullName>
    </submittedName>
</protein>
<organism evidence="1 2">
    <name type="scientific">Limosilactobacillus ingluviei</name>
    <dbReference type="NCBI Taxonomy" id="148604"/>
    <lineage>
        <taxon>Bacteria</taxon>
        <taxon>Bacillati</taxon>
        <taxon>Bacillota</taxon>
        <taxon>Bacilli</taxon>
        <taxon>Lactobacillales</taxon>
        <taxon>Lactobacillaceae</taxon>
        <taxon>Limosilactobacillus</taxon>
    </lineage>
</organism>
<accession>A0A0R2GUR1</accession>
<dbReference type="Proteomes" id="UP000051639">
    <property type="component" value="Unassembled WGS sequence"/>
</dbReference>
<dbReference type="AlphaFoldDB" id="A0A0R2GUR1"/>
<gene>
    <name evidence="1" type="ORF">IV41_GL000192</name>
</gene>
<dbReference type="EMBL" id="JQBA01000011">
    <property type="protein sequence ID" value="KRN44627.1"/>
    <property type="molecule type" value="Genomic_DNA"/>
</dbReference>
<name>A0A0R2GUR1_9LACO</name>
<sequence length="95" mass="10260">MFFDAVANALALGQSFDQAANKGKIGGTGRAKKCSKIMKKAKIISAVSRLEDAKLGGQYRVFYFLGEFGKLRGEKWGIVVDLTCDRKGGGCFVYG</sequence>
<evidence type="ECO:0000313" key="1">
    <source>
        <dbReference type="EMBL" id="KRN44627.1"/>
    </source>
</evidence>
<reference evidence="1 2" key="1">
    <citation type="journal article" date="2015" name="Genome Announc.">
        <title>Expanding the biotechnology potential of lactobacilli through comparative genomics of 213 strains and associated genera.</title>
        <authorList>
            <person name="Sun Z."/>
            <person name="Harris H.M."/>
            <person name="McCann A."/>
            <person name="Guo C."/>
            <person name="Argimon S."/>
            <person name="Zhang W."/>
            <person name="Yang X."/>
            <person name="Jeffery I.B."/>
            <person name="Cooney J.C."/>
            <person name="Kagawa T.F."/>
            <person name="Liu W."/>
            <person name="Song Y."/>
            <person name="Salvetti E."/>
            <person name="Wrobel A."/>
            <person name="Rasinkangas P."/>
            <person name="Parkhill J."/>
            <person name="Rea M.C."/>
            <person name="O'Sullivan O."/>
            <person name="Ritari J."/>
            <person name="Douillard F.P."/>
            <person name="Paul Ross R."/>
            <person name="Yang R."/>
            <person name="Briner A.E."/>
            <person name="Felis G.E."/>
            <person name="de Vos W.M."/>
            <person name="Barrangou R."/>
            <person name="Klaenhammer T.R."/>
            <person name="Caufield P.W."/>
            <person name="Cui Y."/>
            <person name="Zhang H."/>
            <person name="O'Toole P.W."/>
        </authorList>
    </citation>
    <scope>NUCLEOTIDE SEQUENCE [LARGE SCALE GENOMIC DNA]</scope>
    <source>
        <strain evidence="1 2">DSM 14792</strain>
    </source>
</reference>
<dbReference type="RefSeq" id="WP_204775023.1">
    <property type="nucleotide sequence ID" value="NZ_JACLYX010000018.1"/>
</dbReference>
<evidence type="ECO:0000313" key="2">
    <source>
        <dbReference type="Proteomes" id="UP000051639"/>
    </source>
</evidence>
<proteinExistence type="predicted"/>
<keyword evidence="2" id="KW-1185">Reference proteome</keyword>